<comment type="caution">
    <text evidence="1">The sequence shown here is derived from an EMBL/GenBank/DDBJ whole genome shotgun (WGS) entry which is preliminary data.</text>
</comment>
<evidence type="ECO:0000313" key="1">
    <source>
        <dbReference type="EMBL" id="NVD28488.1"/>
    </source>
</evidence>
<dbReference type="EMBL" id="JABWMH010000003">
    <property type="protein sequence ID" value="NVD28488.1"/>
    <property type="molecule type" value="Genomic_DNA"/>
</dbReference>
<gene>
    <name evidence="1" type="ORF">HUO14_11295</name>
</gene>
<sequence length="87" mass="9239">MSLIRNIFTTAVGYEARKHTQGHGLRNFGLGMLAARLATRSVPGALLVGGALIAKKIYDDKKEAEALPASEAVIEIEGRPVPKEPVG</sequence>
<keyword evidence="2" id="KW-1185">Reference proteome</keyword>
<evidence type="ECO:0008006" key="3">
    <source>
        <dbReference type="Google" id="ProtNLM"/>
    </source>
</evidence>
<evidence type="ECO:0000313" key="2">
    <source>
        <dbReference type="Proteomes" id="UP000652427"/>
    </source>
</evidence>
<organism evidence="1 2">
    <name type="scientific">Parasphingorhabdus flavimaris</name>
    <dbReference type="NCBI Taxonomy" id="266812"/>
    <lineage>
        <taxon>Bacteria</taxon>
        <taxon>Pseudomonadati</taxon>
        <taxon>Pseudomonadota</taxon>
        <taxon>Alphaproteobacteria</taxon>
        <taxon>Sphingomonadales</taxon>
        <taxon>Sphingomonadaceae</taxon>
        <taxon>Parasphingorhabdus</taxon>
    </lineage>
</organism>
<dbReference type="Proteomes" id="UP000652427">
    <property type="component" value="Unassembled WGS sequence"/>
</dbReference>
<protein>
    <recommendedName>
        <fullName evidence="3">DUF1490 family protein</fullName>
    </recommendedName>
</protein>
<name>A0ABX2N460_9SPHN</name>
<proteinExistence type="predicted"/>
<accession>A0ABX2N460</accession>
<reference evidence="1 2" key="1">
    <citation type="submission" date="2020-06" db="EMBL/GenBank/DDBJ databases">
        <authorList>
            <person name="Kim S.-J."/>
            <person name="Park S.-J."/>
        </authorList>
    </citation>
    <scope>NUCLEOTIDE SEQUENCE [LARGE SCALE GENOMIC DNA]</scope>
    <source>
        <strain evidence="1 2">SW-151</strain>
    </source>
</reference>
<dbReference type="RefSeq" id="WP_176279931.1">
    <property type="nucleotide sequence ID" value="NZ_JABWMH010000003.1"/>
</dbReference>